<keyword evidence="1" id="KW-0472">Membrane</keyword>
<evidence type="ECO:0000313" key="2">
    <source>
        <dbReference type="EMBL" id="TFJ85225.1"/>
    </source>
</evidence>
<dbReference type="Proteomes" id="UP000355283">
    <property type="component" value="Unassembled WGS sequence"/>
</dbReference>
<keyword evidence="3" id="KW-1185">Reference proteome</keyword>
<dbReference type="InterPro" id="IPR036038">
    <property type="entry name" value="Aminotransferase-like"/>
</dbReference>
<dbReference type="AlphaFoldDB" id="A0A4D9D6Z2"/>
<accession>A0A4D9D6Z2</accession>
<dbReference type="SUPFAM" id="SSF56752">
    <property type="entry name" value="D-aminoacid aminotransferase-like PLP-dependent enzymes"/>
    <property type="match status" value="1"/>
</dbReference>
<dbReference type="Pfam" id="PF01063">
    <property type="entry name" value="Aminotran_4"/>
    <property type="match status" value="1"/>
</dbReference>
<proteinExistence type="predicted"/>
<dbReference type="PANTHER" id="PTHR47703">
    <property type="entry name" value="D-AMINOACID AMINOTRANSFERASE-LIKE PLP-DEPENDENT ENZYMES SUPERFAMILY PROTEIN"/>
    <property type="match status" value="1"/>
</dbReference>
<dbReference type="InterPro" id="IPR001544">
    <property type="entry name" value="Aminotrans_IV"/>
</dbReference>
<dbReference type="PANTHER" id="PTHR47703:SF2">
    <property type="entry name" value="D-AMINOACID AMINOTRANSFERASE-LIKE PLP-DEPENDENT ENZYMES SUPERFAMILY PROTEIN"/>
    <property type="match status" value="1"/>
</dbReference>
<dbReference type="GO" id="GO:0003824">
    <property type="term" value="F:catalytic activity"/>
    <property type="evidence" value="ECO:0007669"/>
    <property type="project" value="InterPro"/>
</dbReference>
<dbReference type="InterPro" id="IPR043132">
    <property type="entry name" value="BCAT-like_C"/>
</dbReference>
<evidence type="ECO:0000256" key="1">
    <source>
        <dbReference type="SAM" id="Phobius"/>
    </source>
</evidence>
<keyword evidence="1" id="KW-0812">Transmembrane</keyword>
<evidence type="ECO:0008006" key="4">
    <source>
        <dbReference type="Google" id="ProtNLM"/>
    </source>
</evidence>
<name>A0A4D9D6Z2_9STRA</name>
<dbReference type="Gene3D" id="3.20.10.10">
    <property type="entry name" value="D-amino Acid Aminotransferase, subunit A, domain 2"/>
    <property type="match status" value="1"/>
</dbReference>
<dbReference type="OrthoDB" id="59470at2759"/>
<reference evidence="2 3" key="1">
    <citation type="submission" date="2019-01" db="EMBL/GenBank/DDBJ databases">
        <title>Nuclear Genome Assembly of the Microalgal Biofuel strain Nannochloropsis salina CCMP1776.</title>
        <authorList>
            <person name="Hovde B."/>
        </authorList>
    </citation>
    <scope>NUCLEOTIDE SEQUENCE [LARGE SCALE GENOMIC DNA]</scope>
    <source>
        <strain evidence="2 3">CCMP1776</strain>
    </source>
</reference>
<protein>
    <recommendedName>
        <fullName evidence="4">Branched-chain-amino-acid aminotransferase</fullName>
    </recommendedName>
</protein>
<evidence type="ECO:0000313" key="3">
    <source>
        <dbReference type="Proteomes" id="UP000355283"/>
    </source>
</evidence>
<gene>
    <name evidence="2" type="ORF">NSK_003648</name>
</gene>
<keyword evidence="1" id="KW-1133">Transmembrane helix</keyword>
<sequence length="380" mass="41263">MGLQPGLERPTLRRPILPSYIYFLLFSMQLIIATSFSAGTLTSLTPQNPPPPASGVSVRKTPRQFLMERPPGPYTCLRARDESLLGFDFHFQRLLHGVESSVGCLSPVNAGELRKRVLNVIEEALTEASQQHPSEDGKEGSTWSTKKLRDFFVTVHIDESSTVLPSSTSGVALSAHAVSMPYAVMPPPVTLEIRGEGRRSPDVKHSQWLRDRQGLERFRVGPGGEVALSRSLPTGRAGEEGKAGKAGREMLEGLVSNIFVVKGGKLLTASDGILPGHMRTMALRAAEALGVPVGDPEEKILLEDILEWEEAFLTGSGRVLVPIGRVEGTSVGLPPVDLAAAPGPITNLSGVKEGKIASVYGQSVLFSRWKYNTRMERKRR</sequence>
<feature type="transmembrane region" description="Helical" evidence="1">
    <location>
        <begin position="20"/>
        <end position="41"/>
    </location>
</feature>
<dbReference type="EMBL" id="SDOX01000016">
    <property type="protein sequence ID" value="TFJ85225.1"/>
    <property type="molecule type" value="Genomic_DNA"/>
</dbReference>
<organism evidence="2 3">
    <name type="scientific">Nannochloropsis salina CCMP1776</name>
    <dbReference type="NCBI Taxonomy" id="1027361"/>
    <lineage>
        <taxon>Eukaryota</taxon>
        <taxon>Sar</taxon>
        <taxon>Stramenopiles</taxon>
        <taxon>Ochrophyta</taxon>
        <taxon>Eustigmatophyceae</taxon>
        <taxon>Eustigmatales</taxon>
        <taxon>Monodopsidaceae</taxon>
        <taxon>Microchloropsis</taxon>
        <taxon>Microchloropsis salina</taxon>
    </lineage>
</organism>
<comment type="caution">
    <text evidence="2">The sequence shown here is derived from an EMBL/GenBank/DDBJ whole genome shotgun (WGS) entry which is preliminary data.</text>
</comment>